<gene>
    <name evidence="2" type="ORF">KSV97_09905</name>
    <name evidence="3" type="ORF">KSW06_09835</name>
</gene>
<evidence type="ECO:0000313" key="3">
    <source>
        <dbReference type="EMBL" id="MBV3393539.1"/>
    </source>
</evidence>
<evidence type="ECO:0000313" key="2">
    <source>
        <dbReference type="EMBL" id="MBV3383516.1"/>
    </source>
</evidence>
<dbReference type="RefSeq" id="WP_217748190.1">
    <property type="nucleotide sequence ID" value="NZ_JAHOEB010000081.1"/>
</dbReference>
<dbReference type="InterPro" id="IPR048923">
    <property type="entry name" value="RE_NgoFVII_C"/>
</dbReference>
<accession>A0AAW4N0D1</accession>
<name>A0AAW4N0D1_9FIRM</name>
<protein>
    <recommendedName>
        <fullName evidence="1">Restriction endonuclease type II NgoFVII C-terminal B3-like DNA-binding domain-containing protein</fullName>
    </recommendedName>
</protein>
<dbReference type="Proteomes" id="UP001197492">
    <property type="component" value="Unassembled WGS sequence"/>
</dbReference>
<proteinExistence type="predicted"/>
<reference evidence="2 5" key="1">
    <citation type="submission" date="2021-06" db="EMBL/GenBank/DDBJ databases">
        <title>Collection of gut derived symbiotic bacterial strains cultured from healthy donors.</title>
        <authorList>
            <person name="Lin H."/>
            <person name="Littmann E."/>
            <person name="Pamer E.G."/>
        </authorList>
    </citation>
    <scope>NUCLEOTIDE SEQUENCE</scope>
    <source>
        <strain evidence="3 5">MSK.21.70</strain>
        <strain evidence="2">MSK.21.82</strain>
    </source>
</reference>
<organism evidence="2 4">
    <name type="scientific">Catenibacterium mitsuokai</name>
    <dbReference type="NCBI Taxonomy" id="100886"/>
    <lineage>
        <taxon>Bacteria</taxon>
        <taxon>Bacillati</taxon>
        <taxon>Bacillota</taxon>
        <taxon>Erysipelotrichia</taxon>
        <taxon>Erysipelotrichales</taxon>
        <taxon>Coprobacillaceae</taxon>
        <taxon>Catenibacterium</taxon>
    </lineage>
</organism>
<feature type="domain" description="Restriction endonuclease type II NgoFVII C-terminal B3-like DNA-binding" evidence="1">
    <location>
        <begin position="241"/>
        <end position="377"/>
    </location>
</feature>
<dbReference type="EMBL" id="JAHOEL010000083">
    <property type="protein sequence ID" value="MBV3393539.1"/>
    <property type="molecule type" value="Genomic_DNA"/>
</dbReference>
<evidence type="ECO:0000259" key="1">
    <source>
        <dbReference type="Pfam" id="PF20731"/>
    </source>
</evidence>
<evidence type="ECO:0000313" key="4">
    <source>
        <dbReference type="Proteomes" id="UP001196408"/>
    </source>
</evidence>
<evidence type="ECO:0000313" key="5">
    <source>
        <dbReference type="Proteomes" id="UP001197492"/>
    </source>
</evidence>
<dbReference type="Proteomes" id="UP001196408">
    <property type="component" value="Unassembled WGS sequence"/>
</dbReference>
<keyword evidence="5" id="KW-1185">Reference proteome</keyword>
<comment type="caution">
    <text evidence="2">The sequence shown here is derived from an EMBL/GenBank/DDBJ whole genome shotgun (WGS) entry which is preliminary data.</text>
</comment>
<sequence length="406" mass="47457">MFYEKQPKQQQEDYKEMLSIIGSLSNLFADSSTPMLYYRAHENAFCKYFEADNLGREDCSADASKDKMGIGLKTWTGRDDQKVAEFGRLRPAYEHLTGMDLVKEIAKYRNERIRVTKKMHGLTDMCYHVIKRKENEMQIYECPFDCIDIDHIVLDEKRGNANNTYFSDSKHVYHFSMSKNTLFMIFDDMELMDSFGVNILEDPFSVLKNMKDHVKSGLSVNVNKPRLCLRLYAVNRDGTKYVPEKSGLNQWNASGRVRDPNEIYIPYLTEDRNRSVDFFPNRDEPFTLLLPDGTEMSAKVCQRAFTKVSPEKYELLTSEEKEKEDARAKVGKSIMSNPNKALGKWLLRDVFELPEKTLVTYDMLRIFGVDSVMFTKLEEKKYRIDFCVLGTYEKMYHLDDLEQDEE</sequence>
<dbReference type="EMBL" id="JAHOEF010000084">
    <property type="protein sequence ID" value="MBV3383516.1"/>
    <property type="molecule type" value="Genomic_DNA"/>
</dbReference>
<dbReference type="Pfam" id="PF20731">
    <property type="entry name" value="RE_NgoFVII_C"/>
    <property type="match status" value="1"/>
</dbReference>
<dbReference type="AlphaFoldDB" id="A0AAW4N0D1"/>